<dbReference type="PANTHER" id="PTHR33383">
    <property type="entry name" value="MEMBRANE PROTEIN INSERTION EFFICIENCY FACTOR-RELATED"/>
    <property type="match status" value="1"/>
</dbReference>
<evidence type="ECO:0000313" key="3">
    <source>
        <dbReference type="EMBL" id="NNM48042.1"/>
    </source>
</evidence>
<dbReference type="HAMAP" id="MF_00386">
    <property type="entry name" value="UPF0161_YidD"/>
    <property type="match status" value="1"/>
</dbReference>
<dbReference type="NCBIfam" id="TIGR00278">
    <property type="entry name" value="membrane protein insertion efficiency factor YidD"/>
    <property type="match status" value="1"/>
</dbReference>
<feature type="compositionally biased region" description="Basic and acidic residues" evidence="2">
    <location>
        <begin position="81"/>
        <end position="102"/>
    </location>
</feature>
<proteinExistence type="inferred from homology"/>
<sequence>MSRLSRLATAPLVGLIVLYQRFISPLRPATCRYYPSCSAYAVTALRTHGPVRGTWLALRRLGRCHPWSAGGVDHVPGTGRTYRDPIPETRSTPDDPVHPAAA</sequence>
<comment type="function">
    <text evidence="1">Could be involved in insertion of integral membrane proteins into the membrane.</text>
</comment>
<keyword evidence="4" id="KW-1185">Reference proteome</keyword>
<organism evidence="3 4">
    <name type="scientific">Knoellia koreensis</name>
    <dbReference type="NCBI Taxonomy" id="2730921"/>
    <lineage>
        <taxon>Bacteria</taxon>
        <taxon>Bacillati</taxon>
        <taxon>Actinomycetota</taxon>
        <taxon>Actinomycetes</taxon>
        <taxon>Micrococcales</taxon>
        <taxon>Intrasporangiaceae</taxon>
        <taxon>Knoellia</taxon>
    </lineage>
</organism>
<comment type="subcellular location">
    <subcellularLocation>
        <location evidence="1">Cell membrane</location>
        <topology evidence="1">Peripheral membrane protein</topology>
        <orientation evidence="1">Cytoplasmic side</orientation>
    </subcellularLocation>
</comment>
<dbReference type="PANTHER" id="PTHR33383:SF1">
    <property type="entry name" value="MEMBRANE PROTEIN INSERTION EFFICIENCY FACTOR-RELATED"/>
    <property type="match status" value="1"/>
</dbReference>
<evidence type="ECO:0000256" key="1">
    <source>
        <dbReference type="HAMAP-Rule" id="MF_00386"/>
    </source>
</evidence>
<dbReference type="EMBL" id="JABEPQ010000006">
    <property type="protein sequence ID" value="NNM48042.1"/>
    <property type="molecule type" value="Genomic_DNA"/>
</dbReference>
<name>A0A849HL48_9MICO</name>
<comment type="similarity">
    <text evidence="1">Belongs to the UPF0161 family.</text>
</comment>
<dbReference type="SMART" id="SM01234">
    <property type="entry name" value="Haemolytic"/>
    <property type="match status" value="1"/>
</dbReference>
<comment type="caution">
    <text evidence="3">The sequence shown here is derived from an EMBL/GenBank/DDBJ whole genome shotgun (WGS) entry which is preliminary data.</text>
</comment>
<keyword evidence="1" id="KW-0472">Membrane</keyword>
<keyword evidence="1" id="KW-1003">Cell membrane</keyword>
<dbReference type="Pfam" id="PF01809">
    <property type="entry name" value="YidD"/>
    <property type="match status" value="1"/>
</dbReference>
<dbReference type="InterPro" id="IPR002696">
    <property type="entry name" value="Membr_insert_effic_factor_YidD"/>
</dbReference>
<evidence type="ECO:0000313" key="4">
    <source>
        <dbReference type="Proteomes" id="UP000588586"/>
    </source>
</evidence>
<feature type="region of interest" description="Disordered" evidence="2">
    <location>
        <begin position="67"/>
        <end position="102"/>
    </location>
</feature>
<evidence type="ECO:0000256" key="2">
    <source>
        <dbReference type="SAM" id="MobiDB-lite"/>
    </source>
</evidence>
<dbReference type="GO" id="GO:0005886">
    <property type="term" value="C:plasma membrane"/>
    <property type="evidence" value="ECO:0007669"/>
    <property type="project" value="UniProtKB-SubCell"/>
</dbReference>
<accession>A0A849HL48</accession>
<gene>
    <name evidence="3" type="primary">yidD</name>
    <name evidence="3" type="ORF">HJG52_18820</name>
</gene>
<dbReference type="AlphaFoldDB" id="A0A849HL48"/>
<protein>
    <recommendedName>
        <fullName evidence="1">Putative membrane protein insertion efficiency factor</fullName>
    </recommendedName>
</protein>
<dbReference type="Proteomes" id="UP000588586">
    <property type="component" value="Unassembled WGS sequence"/>
</dbReference>
<dbReference type="RefSeq" id="WP_171245176.1">
    <property type="nucleotide sequence ID" value="NZ_JABEPQ010000006.1"/>
</dbReference>
<reference evidence="3 4" key="1">
    <citation type="submission" date="2020-04" db="EMBL/GenBank/DDBJ databases">
        <title>Knoellia sp. isolate from air conditioner.</title>
        <authorList>
            <person name="Chea S."/>
            <person name="Kim D.-U."/>
        </authorList>
    </citation>
    <scope>NUCLEOTIDE SEQUENCE [LARGE SCALE GENOMIC DNA]</scope>
    <source>
        <strain evidence="3 4">DB2414S</strain>
    </source>
</reference>